<name>A0A4S8KRC9_DENBC</name>
<dbReference type="AlphaFoldDB" id="A0A4S8KRC9"/>
<evidence type="ECO:0000313" key="1">
    <source>
        <dbReference type="EMBL" id="THU77908.1"/>
    </source>
</evidence>
<gene>
    <name evidence="1" type="ORF">K435DRAFT_72169</name>
</gene>
<evidence type="ECO:0000313" key="2">
    <source>
        <dbReference type="Proteomes" id="UP000297245"/>
    </source>
</evidence>
<protein>
    <submittedName>
        <fullName evidence="1">Uncharacterized protein</fullName>
    </submittedName>
</protein>
<keyword evidence="2" id="KW-1185">Reference proteome</keyword>
<dbReference type="Proteomes" id="UP000297245">
    <property type="component" value="Unassembled WGS sequence"/>
</dbReference>
<accession>A0A4S8KRC9</accession>
<reference evidence="1 2" key="1">
    <citation type="journal article" date="2019" name="Nat. Ecol. Evol.">
        <title>Megaphylogeny resolves global patterns of mushroom evolution.</title>
        <authorList>
            <person name="Varga T."/>
            <person name="Krizsan K."/>
            <person name="Foldi C."/>
            <person name="Dima B."/>
            <person name="Sanchez-Garcia M."/>
            <person name="Sanchez-Ramirez S."/>
            <person name="Szollosi G.J."/>
            <person name="Szarkandi J.G."/>
            <person name="Papp V."/>
            <person name="Albert L."/>
            <person name="Andreopoulos W."/>
            <person name="Angelini C."/>
            <person name="Antonin V."/>
            <person name="Barry K.W."/>
            <person name="Bougher N.L."/>
            <person name="Buchanan P."/>
            <person name="Buyck B."/>
            <person name="Bense V."/>
            <person name="Catcheside P."/>
            <person name="Chovatia M."/>
            <person name="Cooper J."/>
            <person name="Damon W."/>
            <person name="Desjardin D."/>
            <person name="Finy P."/>
            <person name="Geml J."/>
            <person name="Haridas S."/>
            <person name="Hughes K."/>
            <person name="Justo A."/>
            <person name="Karasinski D."/>
            <person name="Kautmanova I."/>
            <person name="Kiss B."/>
            <person name="Kocsube S."/>
            <person name="Kotiranta H."/>
            <person name="LaButti K.M."/>
            <person name="Lechner B.E."/>
            <person name="Liimatainen K."/>
            <person name="Lipzen A."/>
            <person name="Lukacs Z."/>
            <person name="Mihaltcheva S."/>
            <person name="Morgado L.N."/>
            <person name="Niskanen T."/>
            <person name="Noordeloos M.E."/>
            <person name="Ohm R.A."/>
            <person name="Ortiz-Santana B."/>
            <person name="Ovrebo C."/>
            <person name="Racz N."/>
            <person name="Riley R."/>
            <person name="Savchenko A."/>
            <person name="Shiryaev A."/>
            <person name="Soop K."/>
            <person name="Spirin V."/>
            <person name="Szebenyi C."/>
            <person name="Tomsovsky M."/>
            <person name="Tulloss R.E."/>
            <person name="Uehling J."/>
            <person name="Grigoriev I.V."/>
            <person name="Vagvolgyi C."/>
            <person name="Papp T."/>
            <person name="Martin F.M."/>
            <person name="Miettinen O."/>
            <person name="Hibbett D.S."/>
            <person name="Nagy L.G."/>
        </authorList>
    </citation>
    <scope>NUCLEOTIDE SEQUENCE [LARGE SCALE GENOMIC DNA]</scope>
    <source>
        <strain evidence="1 2">CBS 962.96</strain>
    </source>
</reference>
<organism evidence="1 2">
    <name type="scientific">Dendrothele bispora (strain CBS 962.96)</name>
    <dbReference type="NCBI Taxonomy" id="1314807"/>
    <lineage>
        <taxon>Eukaryota</taxon>
        <taxon>Fungi</taxon>
        <taxon>Dikarya</taxon>
        <taxon>Basidiomycota</taxon>
        <taxon>Agaricomycotina</taxon>
        <taxon>Agaricomycetes</taxon>
        <taxon>Agaricomycetidae</taxon>
        <taxon>Agaricales</taxon>
        <taxon>Agaricales incertae sedis</taxon>
        <taxon>Dendrothele</taxon>
    </lineage>
</organism>
<sequence>MKPVPLDFLADEKFGQPLAVCTGKRKLWFRGLWVFVLGGYVVSWEEMEQKINDTVSPSRTKRAFGTQRNWISHGRICQNPEAIHLSCHHSKLSPAPTRAYSTYRGHKWYIMIFGSRTRHKPA</sequence>
<proteinExistence type="predicted"/>
<dbReference type="EMBL" id="ML180308">
    <property type="protein sequence ID" value="THU77908.1"/>
    <property type="molecule type" value="Genomic_DNA"/>
</dbReference>